<dbReference type="Proteomes" id="UP001176521">
    <property type="component" value="Unassembled WGS sequence"/>
</dbReference>
<dbReference type="EMBL" id="JAPDMQ010000164">
    <property type="protein sequence ID" value="KAK0532260.1"/>
    <property type="molecule type" value="Genomic_DNA"/>
</dbReference>
<dbReference type="PROSITE" id="PS50048">
    <property type="entry name" value="ZN2_CY6_FUNGAL_2"/>
    <property type="match status" value="1"/>
</dbReference>
<feature type="compositionally biased region" description="Polar residues" evidence="6">
    <location>
        <begin position="154"/>
        <end position="168"/>
    </location>
</feature>
<dbReference type="PANTHER" id="PTHR47540">
    <property type="entry name" value="THIAMINE REPRESSIBLE GENES REGULATORY PROTEIN THI5"/>
    <property type="match status" value="1"/>
</dbReference>
<keyword evidence="9" id="KW-1185">Reference proteome</keyword>
<feature type="domain" description="Zn(2)-C6 fungal-type" evidence="7">
    <location>
        <begin position="90"/>
        <end position="119"/>
    </location>
</feature>
<dbReference type="PANTHER" id="PTHR47540:SF2">
    <property type="entry name" value="ZN(II)2CYS6 TRANSCRIPTION FACTOR (EUROFUNG)"/>
    <property type="match status" value="1"/>
</dbReference>
<dbReference type="Gene3D" id="4.10.240.10">
    <property type="entry name" value="Zn(2)-C6 fungal-type DNA-binding domain"/>
    <property type="match status" value="1"/>
</dbReference>
<evidence type="ECO:0000256" key="4">
    <source>
        <dbReference type="ARBA" id="ARBA00023163"/>
    </source>
</evidence>
<dbReference type="GO" id="GO:0045944">
    <property type="term" value="P:positive regulation of transcription by RNA polymerase II"/>
    <property type="evidence" value="ECO:0007669"/>
    <property type="project" value="TreeGrafter"/>
</dbReference>
<feature type="region of interest" description="Disordered" evidence="6">
    <location>
        <begin position="124"/>
        <end position="198"/>
    </location>
</feature>
<name>A0AAN6JKI2_9BASI</name>
<evidence type="ECO:0000256" key="2">
    <source>
        <dbReference type="ARBA" id="ARBA00023015"/>
    </source>
</evidence>
<keyword evidence="2" id="KW-0805">Transcription regulation</keyword>
<proteinExistence type="predicted"/>
<gene>
    <name evidence="8" type="ORF">OC842_003341</name>
</gene>
<dbReference type="GO" id="GO:0008270">
    <property type="term" value="F:zinc ion binding"/>
    <property type="evidence" value="ECO:0007669"/>
    <property type="project" value="InterPro"/>
</dbReference>
<feature type="compositionally biased region" description="Low complexity" evidence="6">
    <location>
        <begin position="823"/>
        <end position="839"/>
    </location>
</feature>
<evidence type="ECO:0000259" key="7">
    <source>
        <dbReference type="PROSITE" id="PS50048"/>
    </source>
</evidence>
<dbReference type="AlphaFoldDB" id="A0AAN6JKI2"/>
<feature type="region of interest" description="Disordered" evidence="6">
    <location>
        <begin position="574"/>
        <end position="633"/>
    </location>
</feature>
<dbReference type="InterPro" id="IPR051711">
    <property type="entry name" value="Stress_Response_Reg"/>
</dbReference>
<dbReference type="GO" id="GO:0043565">
    <property type="term" value="F:sequence-specific DNA binding"/>
    <property type="evidence" value="ECO:0007669"/>
    <property type="project" value="TreeGrafter"/>
</dbReference>
<evidence type="ECO:0000256" key="5">
    <source>
        <dbReference type="ARBA" id="ARBA00023242"/>
    </source>
</evidence>
<dbReference type="SUPFAM" id="SSF57701">
    <property type="entry name" value="Zn2/Cys6 DNA-binding domain"/>
    <property type="match status" value="1"/>
</dbReference>
<protein>
    <recommendedName>
        <fullName evidence="7">Zn(2)-C6 fungal-type domain-containing protein</fullName>
    </recommendedName>
</protein>
<keyword evidence="4" id="KW-0804">Transcription</keyword>
<dbReference type="PROSITE" id="PS00463">
    <property type="entry name" value="ZN2_CY6_FUNGAL_1"/>
    <property type="match status" value="1"/>
</dbReference>
<sequence length="892" mass="91587">MSHPVSAGRVAESADMHSFYKQHEEIDAANSPKLANALAEYLNSWSQEDDVHQLQAQFQFGEMLGAGLPRAGISRATFHASRLPHRSIRACRRCRQGKQKCSGEMPCFKCSKRGYECIYEDKAPKPPPSSSGGDASAATAASGSGTGSGGGSIQPETQQARVSEQPTASRKRKLTISTNGISAFGTDPRIKAAKTAHRESDLVSRSATAVAAPHSDLINDILSQPVQPQEPTIGGLHAQPISHIDVGMVQQSGPPSSSVMYQSPLALDGAQAPTAAYGPFSVPHDLQHAMHAAPSHAAVVFIPPTAGQHFRLLQPHLAQPHGPPHSVISTPVYETPLGGGSASAMISPHSDIASYASTPGIVQPPRYVHMQQHQHLNTDNFGAGCSSAPTTAYLSAAVPAPMLMTAPIQPLAPQHLALRYVSTASAAPSMYNGCDTSAFATPLSTAAGTPVSDLGPGAAIFHQPQPQTQTQIQPGGFDGASSNCHRAVLPPLDGPSAATSTMAGSAAGGCYFSHTMATTMMTTATTGVGGGSGQQCHSEPHSPLALAAATAAAIAGVGVSMADVVSLPMMMPPPPSAASASAQAHHPRSKLSISMLPASSDDGRFGSLPASPCVDMGNKGKSVSKGSATASGSTSALRLTFEPTADEVQAAMSLLHSSPSRPVAIGGGALPHCAPGQYEHAMSSPCLGKGKGEDPSSMGPFDTANASNALGLAASPPSFCSSSYGSAGVFYAPDTSAQHAYAHPTATVAAANDISVSANHSLSVEAPTSERSWLTGRASGAAADESTGSSSSATCYLGYDDEAEEAESGKIHHGHGDVHGRSSRSSLSSLSATTPSSLRSPPPPLTRRSTLDSGSSSEGLFLEEDEVQQQQQQQSRWDGLAPISSWAGMKEV</sequence>
<dbReference type="GO" id="GO:0000981">
    <property type="term" value="F:DNA-binding transcription factor activity, RNA polymerase II-specific"/>
    <property type="evidence" value="ECO:0007669"/>
    <property type="project" value="InterPro"/>
</dbReference>
<dbReference type="SMART" id="SM00066">
    <property type="entry name" value="GAL4"/>
    <property type="match status" value="1"/>
</dbReference>
<dbReference type="GO" id="GO:0005634">
    <property type="term" value="C:nucleus"/>
    <property type="evidence" value="ECO:0007669"/>
    <property type="project" value="UniProtKB-SubCell"/>
</dbReference>
<evidence type="ECO:0000256" key="6">
    <source>
        <dbReference type="SAM" id="MobiDB-lite"/>
    </source>
</evidence>
<accession>A0AAN6JKI2</accession>
<dbReference type="Pfam" id="PF00172">
    <property type="entry name" value="Zn_clus"/>
    <property type="match status" value="1"/>
</dbReference>
<feature type="compositionally biased region" description="Low complexity" evidence="6">
    <location>
        <begin position="130"/>
        <end position="143"/>
    </location>
</feature>
<dbReference type="InterPro" id="IPR001138">
    <property type="entry name" value="Zn2Cys6_DnaBD"/>
</dbReference>
<keyword evidence="3" id="KW-0238">DNA-binding</keyword>
<comment type="subcellular location">
    <subcellularLocation>
        <location evidence="1">Nucleus</location>
    </subcellularLocation>
</comment>
<evidence type="ECO:0000256" key="1">
    <source>
        <dbReference type="ARBA" id="ARBA00004123"/>
    </source>
</evidence>
<feature type="region of interest" description="Disordered" evidence="6">
    <location>
        <begin position="762"/>
        <end position="792"/>
    </location>
</feature>
<reference evidence="8" key="1">
    <citation type="journal article" date="2023" name="PhytoFront">
        <title>Draft Genome Resources of Seven Strains of Tilletia horrida, Causal Agent of Kernel Smut of Rice.</title>
        <authorList>
            <person name="Khanal S."/>
            <person name="Antony Babu S."/>
            <person name="Zhou X.G."/>
        </authorList>
    </citation>
    <scope>NUCLEOTIDE SEQUENCE</scope>
    <source>
        <strain evidence="8">TX3</strain>
    </source>
</reference>
<comment type="caution">
    <text evidence="8">The sequence shown here is derived from an EMBL/GenBank/DDBJ whole genome shotgun (WGS) entry which is preliminary data.</text>
</comment>
<keyword evidence="5" id="KW-0539">Nucleus</keyword>
<feature type="compositionally biased region" description="Low complexity" evidence="6">
    <location>
        <begin position="846"/>
        <end position="860"/>
    </location>
</feature>
<dbReference type="InterPro" id="IPR036864">
    <property type="entry name" value="Zn2-C6_fun-type_DNA-bd_sf"/>
</dbReference>
<organism evidence="8 9">
    <name type="scientific">Tilletia horrida</name>
    <dbReference type="NCBI Taxonomy" id="155126"/>
    <lineage>
        <taxon>Eukaryota</taxon>
        <taxon>Fungi</taxon>
        <taxon>Dikarya</taxon>
        <taxon>Basidiomycota</taxon>
        <taxon>Ustilaginomycotina</taxon>
        <taxon>Exobasidiomycetes</taxon>
        <taxon>Tilletiales</taxon>
        <taxon>Tilletiaceae</taxon>
        <taxon>Tilletia</taxon>
    </lineage>
</organism>
<evidence type="ECO:0000313" key="8">
    <source>
        <dbReference type="EMBL" id="KAK0532260.1"/>
    </source>
</evidence>
<feature type="compositionally biased region" description="Low complexity" evidence="6">
    <location>
        <begin position="619"/>
        <end position="633"/>
    </location>
</feature>
<evidence type="ECO:0000313" key="9">
    <source>
        <dbReference type="Proteomes" id="UP001176521"/>
    </source>
</evidence>
<feature type="compositionally biased region" description="Basic and acidic residues" evidence="6">
    <location>
        <begin position="807"/>
        <end position="820"/>
    </location>
</feature>
<feature type="region of interest" description="Disordered" evidence="6">
    <location>
        <begin position="806"/>
        <end position="892"/>
    </location>
</feature>
<evidence type="ECO:0000256" key="3">
    <source>
        <dbReference type="ARBA" id="ARBA00023125"/>
    </source>
</evidence>
<dbReference type="CDD" id="cd00067">
    <property type="entry name" value="GAL4"/>
    <property type="match status" value="1"/>
</dbReference>